<reference evidence="2" key="2">
    <citation type="submission" date="2022-01" db="EMBL/GenBank/DDBJ databases">
        <authorList>
            <person name="Yamashiro T."/>
            <person name="Shiraishi A."/>
            <person name="Satake H."/>
            <person name="Nakayama K."/>
        </authorList>
    </citation>
    <scope>NUCLEOTIDE SEQUENCE</scope>
</reference>
<evidence type="ECO:0000313" key="3">
    <source>
        <dbReference type="Proteomes" id="UP001151760"/>
    </source>
</evidence>
<feature type="domain" description="Retrotransposon gag" evidence="1">
    <location>
        <begin position="4"/>
        <end position="55"/>
    </location>
</feature>
<dbReference type="InterPro" id="IPR005162">
    <property type="entry name" value="Retrotrans_gag_dom"/>
</dbReference>
<dbReference type="EMBL" id="BQNB010021388">
    <property type="protein sequence ID" value="GJU05901.1"/>
    <property type="molecule type" value="Genomic_DNA"/>
</dbReference>
<comment type="caution">
    <text evidence="2">The sequence shown here is derived from an EMBL/GenBank/DDBJ whole genome shotgun (WGS) entry which is preliminary data.</text>
</comment>
<gene>
    <name evidence="2" type="ORF">Tco_1122331</name>
</gene>
<name>A0ABQ5J1A0_9ASTR</name>
<evidence type="ECO:0000259" key="1">
    <source>
        <dbReference type="Pfam" id="PF03732"/>
    </source>
</evidence>
<accession>A0ABQ5J1A0</accession>
<keyword evidence="3" id="KW-1185">Reference proteome</keyword>
<organism evidence="2 3">
    <name type="scientific">Tanacetum coccineum</name>
    <dbReference type="NCBI Taxonomy" id="301880"/>
    <lineage>
        <taxon>Eukaryota</taxon>
        <taxon>Viridiplantae</taxon>
        <taxon>Streptophyta</taxon>
        <taxon>Embryophyta</taxon>
        <taxon>Tracheophyta</taxon>
        <taxon>Spermatophyta</taxon>
        <taxon>Magnoliopsida</taxon>
        <taxon>eudicotyledons</taxon>
        <taxon>Gunneridae</taxon>
        <taxon>Pentapetalae</taxon>
        <taxon>asterids</taxon>
        <taxon>campanulids</taxon>
        <taxon>Asterales</taxon>
        <taxon>Asteraceae</taxon>
        <taxon>Asteroideae</taxon>
        <taxon>Anthemideae</taxon>
        <taxon>Anthemidinae</taxon>
        <taxon>Tanacetum</taxon>
    </lineage>
</organism>
<reference evidence="2" key="1">
    <citation type="journal article" date="2022" name="Int. J. Mol. Sci.">
        <title>Draft Genome of Tanacetum Coccineum: Genomic Comparison of Closely Related Tanacetum-Family Plants.</title>
        <authorList>
            <person name="Yamashiro T."/>
            <person name="Shiraishi A."/>
            <person name="Nakayama K."/>
            <person name="Satake H."/>
        </authorList>
    </citation>
    <scope>NUCLEOTIDE SEQUENCE</scope>
</reference>
<dbReference type="Pfam" id="PF03732">
    <property type="entry name" value="Retrotrans_gag"/>
    <property type="match status" value="1"/>
</dbReference>
<sequence length="159" mass="17886">MLIRFQSSQAGSLHEQFFSISQNRTARDYVTTFEKMAAQLSGLHEEVQKGIFIKGPKPDLRVAVRTQKPVGGPFKCMTDSEFADKRAKGLCYRCYGKFGPGHRCSVKALQVLLADDEEEEKEGGMTKNTLHLEDKVVFHGGGDDMNRWGQVYKRKIRGG</sequence>
<protein>
    <submittedName>
        <fullName evidence="2">Ankyrin repeat-containing protein</fullName>
    </submittedName>
</protein>
<dbReference type="Proteomes" id="UP001151760">
    <property type="component" value="Unassembled WGS sequence"/>
</dbReference>
<proteinExistence type="predicted"/>
<evidence type="ECO:0000313" key="2">
    <source>
        <dbReference type="EMBL" id="GJU05901.1"/>
    </source>
</evidence>